<name>A0A949NJ21_9FIRM</name>
<dbReference type="InterPro" id="IPR009319">
    <property type="entry name" value="Phage_A118_VSP1"/>
</dbReference>
<evidence type="ECO:0000313" key="2">
    <source>
        <dbReference type="Proteomes" id="UP000712157"/>
    </source>
</evidence>
<dbReference type="GO" id="GO:0005198">
    <property type="term" value="F:structural molecule activity"/>
    <property type="evidence" value="ECO:0007669"/>
    <property type="project" value="InterPro"/>
</dbReference>
<dbReference type="EMBL" id="JAHQCW010000056">
    <property type="protein sequence ID" value="MBU9739335.1"/>
    <property type="molecule type" value="Genomic_DNA"/>
</dbReference>
<reference evidence="1" key="1">
    <citation type="submission" date="2021-06" db="EMBL/GenBank/DDBJ databases">
        <title>Description of novel taxa of the family Lachnospiraceae.</title>
        <authorList>
            <person name="Chaplin A.V."/>
            <person name="Sokolova S.R."/>
            <person name="Pikina A.P."/>
            <person name="Korzhanova M."/>
            <person name="Belova V."/>
            <person name="Korostin D."/>
            <person name="Efimov B.A."/>
        </authorList>
    </citation>
    <scope>NUCLEOTIDE SEQUENCE</scope>
    <source>
        <strain evidence="1">ASD5720</strain>
    </source>
</reference>
<protein>
    <submittedName>
        <fullName evidence="1">Phage minor capsid protein</fullName>
    </submittedName>
</protein>
<proteinExistence type="predicted"/>
<organism evidence="1 2">
    <name type="scientific">Diplocloster agilis</name>
    <dbReference type="NCBI Taxonomy" id="2850323"/>
    <lineage>
        <taxon>Bacteria</taxon>
        <taxon>Bacillati</taxon>
        <taxon>Bacillota</taxon>
        <taxon>Clostridia</taxon>
        <taxon>Lachnospirales</taxon>
        <taxon>Lachnospiraceae</taxon>
        <taxon>Diplocloster</taxon>
    </lineage>
</organism>
<dbReference type="RefSeq" id="WP_238723214.1">
    <property type="nucleotide sequence ID" value="NZ_JAHQCW010000056.1"/>
</dbReference>
<keyword evidence="2" id="KW-1185">Reference proteome</keyword>
<comment type="caution">
    <text evidence="1">The sequence shown here is derived from an EMBL/GenBank/DDBJ whole genome shotgun (WGS) entry which is preliminary data.</text>
</comment>
<dbReference type="Proteomes" id="UP000712157">
    <property type="component" value="Unassembled WGS sequence"/>
</dbReference>
<dbReference type="Pfam" id="PF06152">
    <property type="entry name" value="Phage_min_cap2"/>
    <property type="match status" value="1"/>
</dbReference>
<gene>
    <name evidence="1" type="ORF">KTH89_22640</name>
</gene>
<dbReference type="AlphaFoldDB" id="A0A949NJ21"/>
<sequence length="636" mass="71472">MNLIENQRAADLPAGAFQDLEERLMANIIRHCKDYDQPIATDQWLMKKLAEIGKLNQENIKIIAQSTGVSQTAMERMLNDMAEKVIKEVEPGMRQLVRQGLVGDAVPISQSKNVKQVLTTLRGQAKNTLNLCNTTMLYKARDAFKGLVNNMASTAQEIAEKQSFLDILNEHATMAVIGAESRQQALTKCIREFNEKGIPAFIDRAGREWTPEAYVNMNMRSTSNTMAAEIQMARADDYGIDLVEVDSHSGARPKCARDQGKIFDRSNQSKKYPHWKTSSYGEPDGLLGINCGHHIFPYIEGVSIRRHFPTEDLDANDKEYKEVQVQRSLERAVRKQKRECMLFDQIGDQEAFQQASYKLKAKERQLKSYVDGNDKLHRRRDREQVVGFDKRVSAKSRSSEREYIAKQTGKVDESAIRQRNQAAAENWAIKHLGIKKTNYATQSIEVVNNTNKALKKVFKEMPILKGFVDEVSFEEIDAVAIASVRLTKYGTVSTKLSLSSLLADDDQAIQQMIDQNVNAGLWTRKSGLYGIIKHEGTHLAEYSMALKRYGVNKELGGGDLPGAITAIKSHEIAEEIKQKALSACNLPDDNDIIKVNLCEYGAFEGPGEFLAEACSESPPRKLAKEVQKLFEKEMGK</sequence>
<evidence type="ECO:0000313" key="1">
    <source>
        <dbReference type="EMBL" id="MBU9739335.1"/>
    </source>
</evidence>
<accession>A0A949NJ21</accession>